<keyword evidence="5 7" id="KW-0648">Protein biosynthesis</keyword>
<dbReference type="PRINTS" id="PR01043">
    <property type="entry name" value="TRNASYNTHGLY"/>
</dbReference>
<dbReference type="HOGENOM" id="CLU_015515_2_1_0"/>
<dbReference type="InterPro" id="IPR045864">
    <property type="entry name" value="aa-tRNA-synth_II/BPL/LPL"/>
</dbReference>
<dbReference type="SUPFAM" id="SSF55681">
    <property type="entry name" value="Class II aaRS and biotin synthetases"/>
    <property type="match status" value="1"/>
</dbReference>
<dbReference type="InterPro" id="IPR036621">
    <property type="entry name" value="Anticodon-bd_dom_sf"/>
</dbReference>
<organism evidence="9 10">
    <name type="scientific">Dehalococcoides mccartyi (strain VS)</name>
    <dbReference type="NCBI Taxonomy" id="311424"/>
    <lineage>
        <taxon>Bacteria</taxon>
        <taxon>Bacillati</taxon>
        <taxon>Chloroflexota</taxon>
        <taxon>Dehalococcoidia</taxon>
        <taxon>Dehalococcoidales</taxon>
        <taxon>Dehalococcoidaceae</taxon>
        <taxon>Dehalococcoides</taxon>
    </lineage>
</organism>
<dbReference type="Proteomes" id="UP000002506">
    <property type="component" value="Chromosome"/>
</dbReference>
<feature type="binding site" evidence="7">
    <location>
        <begin position="311"/>
        <end position="314"/>
    </location>
    <ligand>
        <name>ATP</name>
        <dbReference type="ChEBI" id="CHEBI:30616"/>
    </ligand>
</feature>
<dbReference type="Pfam" id="PF03129">
    <property type="entry name" value="HGTP_anticodon"/>
    <property type="match status" value="1"/>
</dbReference>
<proteinExistence type="inferred from homology"/>
<dbReference type="InterPro" id="IPR022961">
    <property type="entry name" value="Gly_tRNA_ligase_bac"/>
</dbReference>
<feature type="binding site" evidence="7">
    <location>
        <begin position="193"/>
        <end position="198"/>
    </location>
    <ligand>
        <name>ATP</name>
        <dbReference type="ChEBI" id="CHEBI:30616"/>
    </ligand>
</feature>
<comment type="catalytic activity">
    <reaction evidence="7">
        <text>tRNA(Gly) + glycine + ATP = glycyl-tRNA(Gly) + AMP + diphosphate</text>
        <dbReference type="Rhea" id="RHEA:16013"/>
        <dbReference type="Rhea" id="RHEA-COMP:9664"/>
        <dbReference type="Rhea" id="RHEA-COMP:9683"/>
        <dbReference type="ChEBI" id="CHEBI:30616"/>
        <dbReference type="ChEBI" id="CHEBI:33019"/>
        <dbReference type="ChEBI" id="CHEBI:57305"/>
        <dbReference type="ChEBI" id="CHEBI:78442"/>
        <dbReference type="ChEBI" id="CHEBI:78522"/>
        <dbReference type="ChEBI" id="CHEBI:456215"/>
        <dbReference type="EC" id="6.1.1.14"/>
    </reaction>
</comment>
<dbReference type="InterPro" id="IPR033731">
    <property type="entry name" value="GlyRS-like_core"/>
</dbReference>
<dbReference type="Gene3D" id="3.30.930.10">
    <property type="entry name" value="Bira Bifunctional Protein, Domain 2"/>
    <property type="match status" value="1"/>
</dbReference>
<evidence type="ECO:0000256" key="1">
    <source>
        <dbReference type="ARBA" id="ARBA00022490"/>
    </source>
</evidence>
<evidence type="ECO:0000259" key="8">
    <source>
        <dbReference type="PROSITE" id="PS50862"/>
    </source>
</evidence>
<evidence type="ECO:0000256" key="4">
    <source>
        <dbReference type="ARBA" id="ARBA00022840"/>
    </source>
</evidence>
<feature type="binding site" evidence="7">
    <location>
        <position position="151"/>
    </location>
    <ligand>
        <name>substrate</name>
    </ligand>
</feature>
<dbReference type="Gene3D" id="3.40.50.800">
    <property type="entry name" value="Anticodon-binding domain"/>
    <property type="match status" value="1"/>
</dbReference>
<feature type="binding site" evidence="7">
    <location>
        <begin position="183"/>
        <end position="185"/>
    </location>
    <ligand>
        <name>ATP</name>
        <dbReference type="ChEBI" id="CHEBI:30616"/>
    </ligand>
</feature>
<feature type="binding site" evidence="7">
    <location>
        <begin position="198"/>
        <end position="202"/>
    </location>
    <ligand>
        <name>substrate</name>
    </ligand>
</feature>
<evidence type="ECO:0000256" key="6">
    <source>
        <dbReference type="ARBA" id="ARBA00023146"/>
    </source>
</evidence>
<dbReference type="InterPro" id="IPR027031">
    <property type="entry name" value="Gly-tRNA_synthase/POLG2"/>
</dbReference>
<dbReference type="SUPFAM" id="SSF52954">
    <property type="entry name" value="Class II aaRS ABD-related"/>
    <property type="match status" value="1"/>
</dbReference>
<dbReference type="KEGG" id="dev:DhcVS_693"/>
<keyword evidence="1 7" id="KW-0963">Cytoplasm</keyword>
<dbReference type="eggNOG" id="COG0423">
    <property type="taxonomic scope" value="Bacteria"/>
</dbReference>
<dbReference type="NCBIfam" id="NF003211">
    <property type="entry name" value="PRK04173.1"/>
    <property type="match status" value="1"/>
</dbReference>
<keyword evidence="6 7" id="KW-0030">Aminoacyl-tRNA synthetase</keyword>
<dbReference type="HAMAP" id="MF_00253_B">
    <property type="entry name" value="Gly_tRNA_synth_B"/>
    <property type="match status" value="1"/>
</dbReference>
<accession>D2BHN0</accession>
<feature type="binding site" evidence="7">
    <location>
        <begin position="307"/>
        <end position="311"/>
    </location>
    <ligand>
        <name>substrate</name>
    </ligand>
</feature>
<gene>
    <name evidence="9" type="primary">glyS</name>
    <name evidence="7" type="synonym">glyQS</name>
    <name evidence="9" type="ordered locus">DhcVS_693</name>
</gene>
<dbReference type="GO" id="GO:0004081">
    <property type="term" value="F:bis(5'-nucleosyl)-tetraphosphatase (asymmetrical) activity"/>
    <property type="evidence" value="ECO:0007669"/>
    <property type="project" value="UniProtKB-ARBA"/>
</dbReference>
<dbReference type="Pfam" id="PF00587">
    <property type="entry name" value="tRNA-synt_2b"/>
    <property type="match status" value="1"/>
</dbReference>
<evidence type="ECO:0000256" key="7">
    <source>
        <dbReference type="HAMAP-Rule" id="MF_00253"/>
    </source>
</evidence>
<comment type="subcellular location">
    <subcellularLocation>
        <location evidence="7">Cytoplasm</location>
    </subcellularLocation>
</comment>
<dbReference type="InterPro" id="IPR002314">
    <property type="entry name" value="aa-tRNA-synt_IIb"/>
</dbReference>
<dbReference type="CDD" id="cd00774">
    <property type="entry name" value="GlyRS-like_core"/>
    <property type="match status" value="1"/>
</dbReference>
<keyword evidence="4 7" id="KW-0067">ATP-binding</keyword>
<dbReference type="InterPro" id="IPR004154">
    <property type="entry name" value="Anticodon-bd"/>
</dbReference>
<dbReference type="GO" id="GO:0004820">
    <property type="term" value="F:glycine-tRNA ligase activity"/>
    <property type="evidence" value="ECO:0007669"/>
    <property type="project" value="UniProtKB-UniRule"/>
</dbReference>
<dbReference type="EC" id="6.1.1.14" evidence="7"/>
<dbReference type="FunFam" id="3.30.930.10:FF:000014">
    <property type="entry name" value="Glycine--tRNA ligase"/>
    <property type="match status" value="1"/>
</dbReference>
<dbReference type="PANTHER" id="PTHR10745:SF8">
    <property type="entry name" value="DNA POLYMERASE SUBUNIT GAMMA-2, MITOCHONDRIAL"/>
    <property type="match status" value="1"/>
</dbReference>
<dbReference type="GO" id="GO:0015966">
    <property type="term" value="P:diadenosine tetraphosphate biosynthetic process"/>
    <property type="evidence" value="ECO:0007669"/>
    <property type="project" value="UniProtKB-ARBA"/>
</dbReference>
<reference evidence="9 10" key="1">
    <citation type="journal article" date="2009" name="PLoS Genet.">
        <title>Localized plasticity in the streamlined genomes of vinyl chloride respiring Dehalococcoides.</title>
        <authorList>
            <person name="McMurdie P.J."/>
            <person name="Behrens S.F."/>
            <person name="Muller J.A."/>
            <person name="Goke J."/>
            <person name="Ritalahti K.M."/>
            <person name="Wagner R."/>
            <person name="Goltsman E."/>
            <person name="Lapidus A."/>
            <person name="Holmes S."/>
            <person name="Loffler F.E."/>
            <person name="Spormann A.M."/>
        </authorList>
    </citation>
    <scope>NUCLEOTIDE SEQUENCE [LARGE SCALE GENOMIC DNA]</scope>
    <source>
        <strain evidence="9 10">VS</strain>
    </source>
</reference>
<keyword evidence="3 7" id="KW-0547">Nucleotide-binding</keyword>
<evidence type="ECO:0000256" key="2">
    <source>
        <dbReference type="ARBA" id="ARBA00022598"/>
    </source>
</evidence>
<name>D2BHN0_DEHMV</name>
<dbReference type="GO" id="GO:0006426">
    <property type="term" value="P:glycyl-tRNA aminoacylation"/>
    <property type="evidence" value="ECO:0007669"/>
    <property type="project" value="UniProtKB-UniRule"/>
</dbReference>
<dbReference type="PANTHER" id="PTHR10745">
    <property type="entry name" value="GLYCYL-TRNA SYNTHETASE/DNA POLYMERASE SUBUNIT GAMMA-2"/>
    <property type="match status" value="1"/>
</dbReference>
<dbReference type="AlphaFoldDB" id="D2BHN0"/>
<evidence type="ECO:0000256" key="3">
    <source>
        <dbReference type="ARBA" id="ARBA00022741"/>
    </source>
</evidence>
<dbReference type="GO" id="GO:0005829">
    <property type="term" value="C:cytosol"/>
    <property type="evidence" value="ECO:0007669"/>
    <property type="project" value="UniProtKB-ARBA"/>
</dbReference>
<comment type="similarity">
    <text evidence="7">Belongs to the class-II aminoacyl-tRNA synthetase family.</text>
</comment>
<dbReference type="PROSITE" id="PS50862">
    <property type="entry name" value="AA_TRNA_LIGASE_II"/>
    <property type="match status" value="1"/>
</dbReference>
<comment type="function">
    <text evidence="7">Catalyzes the attachment of glycine to tRNA(Gly).</text>
</comment>
<dbReference type="GO" id="GO:0070062">
    <property type="term" value="C:extracellular exosome"/>
    <property type="evidence" value="ECO:0007669"/>
    <property type="project" value="UniProtKB-ARBA"/>
</dbReference>
<keyword evidence="2 7" id="KW-0436">Ligase</keyword>
<dbReference type="GO" id="GO:1990742">
    <property type="term" value="C:microvesicle"/>
    <property type="evidence" value="ECO:0007669"/>
    <property type="project" value="UniProtKB-ARBA"/>
</dbReference>
<feature type="binding site" evidence="7">
    <location>
        <position position="106"/>
    </location>
    <ligand>
        <name>substrate</name>
    </ligand>
</feature>
<sequence length="445" mass="51304">MTLSENVSQPVSMDKIVSLARRRGFIFPSSEIYGGLNSCWDYGPLGVELKRNVKEAWWRYMVRDRDDVVGLDASIIMHPRVWEASGHVAGFSDPMVDCKNCKMRWRPTDLAEPKCPACGGELTESRQFNLMFKTFMGPVEEAANIVYLRPETAQGIFVNFENVLNTTRKKLPFGIAQIGKSFRNEITTGNFIFRSREFEQMELEYFVKPGADDACLEEWTQYRLNWYKNLGMNPENLRLRAHRSDELAHYAKGCYDVEYNFPMGWSELEGIANRRDFDLTQHSKYSGKALEYFDEETKEHFVPYVIEPSAGVERSTLAFLIDAYSEEPDKDEIRTVLHLHPALAPYKIAVLPLSKKEILSDYARKIYADLRKCWMVAYDDSQSIGRRYRRQDEIGTPYCVTVDFQSLEDGMVTIRDRDSMGQIRVKVSELSYILAAKLSGEPFNS</sequence>
<dbReference type="InterPro" id="IPR006195">
    <property type="entry name" value="aa-tRNA-synth_II"/>
</dbReference>
<comment type="subunit">
    <text evidence="7">Homodimer.</text>
</comment>
<dbReference type="GO" id="GO:0005524">
    <property type="term" value="F:ATP binding"/>
    <property type="evidence" value="ECO:0007669"/>
    <property type="project" value="UniProtKB-UniRule"/>
</dbReference>
<feature type="domain" description="Aminoacyl-transfer RNA synthetases class-II family profile" evidence="8">
    <location>
        <begin position="14"/>
        <end position="345"/>
    </location>
</feature>
<evidence type="ECO:0000313" key="9">
    <source>
        <dbReference type="EMBL" id="ACZ61830.1"/>
    </source>
</evidence>
<evidence type="ECO:0000256" key="5">
    <source>
        <dbReference type="ARBA" id="ARBA00022917"/>
    </source>
</evidence>
<evidence type="ECO:0000313" key="10">
    <source>
        <dbReference type="Proteomes" id="UP000002506"/>
    </source>
</evidence>
<feature type="binding site" evidence="7">
    <location>
        <begin position="267"/>
        <end position="268"/>
    </location>
    <ligand>
        <name>ATP</name>
        <dbReference type="ChEBI" id="CHEBI:30616"/>
    </ligand>
</feature>
<dbReference type="EMBL" id="CP001827">
    <property type="protein sequence ID" value="ACZ61830.1"/>
    <property type="molecule type" value="Genomic_DNA"/>
</dbReference>
<dbReference type="CDD" id="cd00858">
    <property type="entry name" value="GlyRS_anticodon"/>
    <property type="match status" value="1"/>
</dbReference>
<dbReference type="FunFam" id="3.40.50.800:FF:000002">
    <property type="entry name" value="Glycine--tRNA ligase"/>
    <property type="match status" value="1"/>
</dbReference>
<protein>
    <recommendedName>
        <fullName evidence="7">Glycine--tRNA ligase</fullName>
        <ecNumber evidence="7">6.1.1.14</ecNumber>
    </recommendedName>
    <alternativeName>
        <fullName evidence="7">Glycyl-tRNA synthetase</fullName>
        <shortName evidence="7">GlyRS</shortName>
    </alternativeName>
</protein>